<dbReference type="Proteomes" id="UP001055811">
    <property type="component" value="Linkage Group LG05"/>
</dbReference>
<gene>
    <name evidence="1" type="ORF">L2E82_30756</name>
</gene>
<organism evidence="1 2">
    <name type="scientific">Cichorium intybus</name>
    <name type="common">Chicory</name>
    <dbReference type="NCBI Taxonomy" id="13427"/>
    <lineage>
        <taxon>Eukaryota</taxon>
        <taxon>Viridiplantae</taxon>
        <taxon>Streptophyta</taxon>
        <taxon>Embryophyta</taxon>
        <taxon>Tracheophyta</taxon>
        <taxon>Spermatophyta</taxon>
        <taxon>Magnoliopsida</taxon>
        <taxon>eudicotyledons</taxon>
        <taxon>Gunneridae</taxon>
        <taxon>Pentapetalae</taxon>
        <taxon>asterids</taxon>
        <taxon>campanulids</taxon>
        <taxon>Asterales</taxon>
        <taxon>Asteraceae</taxon>
        <taxon>Cichorioideae</taxon>
        <taxon>Cichorieae</taxon>
        <taxon>Cichoriinae</taxon>
        <taxon>Cichorium</taxon>
    </lineage>
</organism>
<keyword evidence="2" id="KW-1185">Reference proteome</keyword>
<reference evidence="2" key="1">
    <citation type="journal article" date="2022" name="Mol. Ecol. Resour.">
        <title>The genomes of chicory, endive, great burdock and yacon provide insights into Asteraceae palaeo-polyploidization history and plant inulin production.</title>
        <authorList>
            <person name="Fan W."/>
            <person name="Wang S."/>
            <person name="Wang H."/>
            <person name="Wang A."/>
            <person name="Jiang F."/>
            <person name="Liu H."/>
            <person name="Zhao H."/>
            <person name="Xu D."/>
            <person name="Zhang Y."/>
        </authorList>
    </citation>
    <scope>NUCLEOTIDE SEQUENCE [LARGE SCALE GENOMIC DNA]</scope>
    <source>
        <strain evidence="2">cv. Punajuju</strain>
    </source>
</reference>
<comment type="caution">
    <text evidence="1">The sequence shown here is derived from an EMBL/GenBank/DDBJ whole genome shotgun (WGS) entry which is preliminary data.</text>
</comment>
<protein>
    <submittedName>
        <fullName evidence="1">Uncharacterized protein</fullName>
    </submittedName>
</protein>
<accession>A0ACB9D1P4</accession>
<proteinExistence type="predicted"/>
<reference evidence="1 2" key="2">
    <citation type="journal article" date="2022" name="Mol. Ecol. Resour.">
        <title>The genomes of chicory, endive, great burdock and yacon provide insights into Asteraceae paleo-polyploidization history and plant inulin production.</title>
        <authorList>
            <person name="Fan W."/>
            <person name="Wang S."/>
            <person name="Wang H."/>
            <person name="Wang A."/>
            <person name="Jiang F."/>
            <person name="Liu H."/>
            <person name="Zhao H."/>
            <person name="Xu D."/>
            <person name="Zhang Y."/>
        </authorList>
    </citation>
    <scope>NUCLEOTIDE SEQUENCE [LARGE SCALE GENOMIC DNA]</scope>
    <source>
        <strain evidence="2">cv. Punajuju</strain>
        <tissue evidence="1">Leaves</tissue>
    </source>
</reference>
<sequence>MLGSDDWLKLHRYLLLVLLQTRCYTTASALSGSKNSPSDLVFYYVAYRRNQSTAPLFPARTTTSSALYDDDDDEEGDVCRICRNPLHHRFLLLRF</sequence>
<name>A0ACB9D1P4_CICIN</name>
<dbReference type="EMBL" id="CM042013">
    <property type="protein sequence ID" value="KAI3740328.1"/>
    <property type="molecule type" value="Genomic_DNA"/>
</dbReference>
<evidence type="ECO:0000313" key="1">
    <source>
        <dbReference type="EMBL" id="KAI3740328.1"/>
    </source>
</evidence>
<evidence type="ECO:0000313" key="2">
    <source>
        <dbReference type="Proteomes" id="UP001055811"/>
    </source>
</evidence>